<dbReference type="InterPro" id="IPR001781">
    <property type="entry name" value="Znf_LIM"/>
</dbReference>
<dbReference type="Gene3D" id="2.30.30.40">
    <property type="entry name" value="SH3 Domains"/>
    <property type="match status" value="1"/>
</dbReference>
<dbReference type="SUPFAM" id="SSF50044">
    <property type="entry name" value="SH3-domain"/>
    <property type="match status" value="1"/>
</dbReference>
<dbReference type="PANTHER" id="PTHR46218">
    <property type="entry name" value="LASP"/>
    <property type="match status" value="1"/>
</dbReference>
<dbReference type="Pfam" id="PF00412">
    <property type="entry name" value="LIM"/>
    <property type="match status" value="1"/>
</dbReference>
<feature type="region of interest" description="Disordered" evidence="7">
    <location>
        <begin position="275"/>
        <end position="294"/>
    </location>
</feature>
<dbReference type="InterPro" id="IPR000900">
    <property type="entry name" value="Nebulin_repeat"/>
</dbReference>
<organism evidence="9 10">
    <name type="scientific">Meloidogyne javanica</name>
    <name type="common">Root-knot nematode worm</name>
    <dbReference type="NCBI Taxonomy" id="6303"/>
    <lineage>
        <taxon>Eukaryota</taxon>
        <taxon>Metazoa</taxon>
        <taxon>Ecdysozoa</taxon>
        <taxon>Nematoda</taxon>
        <taxon>Chromadorea</taxon>
        <taxon>Rhabditida</taxon>
        <taxon>Tylenchina</taxon>
        <taxon>Tylenchomorpha</taxon>
        <taxon>Tylenchoidea</taxon>
        <taxon>Meloidogynidae</taxon>
        <taxon>Meloidogyninae</taxon>
        <taxon>Meloidogyne</taxon>
        <taxon>Meloidogyne incognita group</taxon>
    </lineage>
</organism>
<name>A0A915LMJ2_MELJA</name>
<keyword evidence="3" id="KW-0677">Repeat</keyword>
<dbReference type="PANTHER" id="PTHR46218:SF4">
    <property type="entry name" value="LIM AND SH3 DOMAIN PROTEIN LASP"/>
    <property type="match status" value="1"/>
</dbReference>
<dbReference type="Pfam" id="PF00018">
    <property type="entry name" value="SH3_1"/>
    <property type="match status" value="1"/>
</dbReference>
<keyword evidence="9" id="KW-1185">Reference proteome</keyword>
<sequence length="450" mass="50248">MAAKCAREECGKTVYPIEELKCLDKVWHKGCFKCTACGMTLSMKTYKGYEKKPYCEAHYPKTVPSAVIDTPEMERVRINTKNQSAVQYHEQFEKMRGTKIEVADDPEMKRLLDNTKVQSLAHYHGEHQKKVDQDAHRSAFFATAATANIQPTPAYEPSHKVYNSNSMESISTHSSSQPSNTTHLHLNYQQINNGNENSNTNGNQAASFNVYGLLAAVDAKKKNKENDGISPYTQRLMQQTHGTIVYSTEMGGRVSPTEKKPVGSIADYDPMSAEQPTKQINASGPAGGGKASGGKAATGGFTVKALYDYTAADKDEVSFKEGDVIVNCQKVDDGWSNFVVDLDLDNFTFTDAVRHASGMRRKKLFGVYLQQWNNKTTVPLEWVSQWFDGEGHHRFTQAYGGYGYAILHCEARDDEGMYICERRIAAEFTGNTVDLYNNGIHHNVFHPAHY</sequence>
<dbReference type="FunFam" id="2.10.110.10:FF:000087">
    <property type="entry name" value="LIM zinc-binding domain-containing Nebulette"/>
    <property type="match status" value="1"/>
</dbReference>
<accession>A0A915LMJ2</accession>
<evidence type="ECO:0000313" key="9">
    <source>
        <dbReference type="Proteomes" id="UP000887561"/>
    </source>
</evidence>
<evidence type="ECO:0000256" key="1">
    <source>
        <dbReference type="ARBA" id="ARBA00022443"/>
    </source>
</evidence>
<dbReference type="SMART" id="SM00227">
    <property type="entry name" value="NEBU"/>
    <property type="match status" value="2"/>
</dbReference>
<dbReference type="GO" id="GO:0046872">
    <property type="term" value="F:metal ion binding"/>
    <property type="evidence" value="ECO:0007669"/>
    <property type="project" value="UniProtKB-KW"/>
</dbReference>
<dbReference type="GO" id="GO:0051015">
    <property type="term" value="F:actin filament binding"/>
    <property type="evidence" value="ECO:0007669"/>
    <property type="project" value="TreeGrafter"/>
</dbReference>
<evidence type="ECO:0000256" key="7">
    <source>
        <dbReference type="SAM" id="MobiDB-lite"/>
    </source>
</evidence>
<dbReference type="CDD" id="cd09447">
    <property type="entry name" value="LIM_LASP"/>
    <property type="match status" value="1"/>
</dbReference>
<dbReference type="Gene3D" id="2.10.110.10">
    <property type="entry name" value="Cysteine Rich Protein"/>
    <property type="match status" value="1"/>
</dbReference>
<dbReference type="Proteomes" id="UP000887561">
    <property type="component" value="Unplaced"/>
</dbReference>
<dbReference type="InterPro" id="IPR001452">
    <property type="entry name" value="SH3_domain"/>
</dbReference>
<dbReference type="SMART" id="SM00326">
    <property type="entry name" value="SH3"/>
    <property type="match status" value="1"/>
</dbReference>
<evidence type="ECO:0000259" key="8">
    <source>
        <dbReference type="PROSITE" id="PS50023"/>
    </source>
</evidence>
<evidence type="ECO:0000256" key="5">
    <source>
        <dbReference type="ARBA" id="ARBA00023038"/>
    </source>
</evidence>
<dbReference type="AlphaFoldDB" id="A0A915LMJ2"/>
<keyword evidence="5 6" id="KW-0440">LIM domain</keyword>
<dbReference type="PROSITE" id="PS51216">
    <property type="entry name" value="NEBULIN"/>
    <property type="match status" value="1"/>
</dbReference>
<keyword evidence="4 6" id="KW-0862">Zinc</keyword>
<evidence type="ECO:0000256" key="6">
    <source>
        <dbReference type="PROSITE-ProRule" id="PRU00125"/>
    </source>
</evidence>
<proteinExistence type="predicted"/>
<dbReference type="GO" id="GO:0005925">
    <property type="term" value="C:focal adhesion"/>
    <property type="evidence" value="ECO:0007669"/>
    <property type="project" value="TreeGrafter"/>
</dbReference>
<keyword evidence="1" id="KW-0728">SH3 domain</keyword>
<dbReference type="WBParaSite" id="scaffold12929_cov154.g16600">
    <property type="protein sequence ID" value="scaffold12929_cov154.g16600"/>
    <property type="gene ID" value="scaffold12929_cov154.g16600"/>
</dbReference>
<protein>
    <submittedName>
        <fullName evidence="10">LIM zinc-binding domain-containing protein</fullName>
    </submittedName>
</protein>
<evidence type="ECO:0000313" key="10">
    <source>
        <dbReference type="WBParaSite" id="scaffold12929_cov154.g16600"/>
    </source>
</evidence>
<dbReference type="GO" id="GO:0005737">
    <property type="term" value="C:cytoplasm"/>
    <property type="evidence" value="ECO:0007669"/>
    <property type="project" value="UniProtKB-ARBA"/>
</dbReference>
<dbReference type="SMART" id="SM00132">
    <property type="entry name" value="LIM"/>
    <property type="match status" value="1"/>
</dbReference>
<evidence type="ECO:0000256" key="3">
    <source>
        <dbReference type="ARBA" id="ARBA00022737"/>
    </source>
</evidence>
<dbReference type="Pfam" id="PF00880">
    <property type="entry name" value="Nebulin"/>
    <property type="match status" value="1"/>
</dbReference>
<reference evidence="10" key="1">
    <citation type="submission" date="2022-11" db="UniProtKB">
        <authorList>
            <consortium name="WormBaseParasite"/>
        </authorList>
    </citation>
    <scope>IDENTIFICATION</scope>
</reference>
<dbReference type="InterPro" id="IPR051759">
    <property type="entry name" value="LIM-SH3_domain_protein"/>
</dbReference>
<dbReference type="PROSITE" id="PS50023">
    <property type="entry name" value="LIM_DOMAIN_2"/>
    <property type="match status" value="1"/>
</dbReference>
<dbReference type="SUPFAM" id="SSF57716">
    <property type="entry name" value="Glucocorticoid receptor-like (DNA-binding domain)"/>
    <property type="match status" value="1"/>
</dbReference>
<feature type="domain" description="LIM zinc-binding" evidence="8">
    <location>
        <begin position="5"/>
        <end position="65"/>
    </location>
</feature>
<evidence type="ECO:0000256" key="2">
    <source>
        <dbReference type="ARBA" id="ARBA00022723"/>
    </source>
</evidence>
<evidence type="ECO:0000256" key="4">
    <source>
        <dbReference type="ARBA" id="ARBA00022833"/>
    </source>
</evidence>
<dbReference type="InterPro" id="IPR036028">
    <property type="entry name" value="SH3-like_dom_sf"/>
</dbReference>
<keyword evidence="2 6" id="KW-0479">Metal-binding</keyword>